<dbReference type="Gene3D" id="3.40.630.10">
    <property type="entry name" value="Zn peptidases"/>
    <property type="match status" value="1"/>
</dbReference>
<evidence type="ECO:0008006" key="3">
    <source>
        <dbReference type="Google" id="ProtNLM"/>
    </source>
</evidence>
<evidence type="ECO:0000313" key="1">
    <source>
        <dbReference type="EMBL" id="SPL61395.1"/>
    </source>
</evidence>
<dbReference type="PANTHER" id="PTHR30575:SF3">
    <property type="entry name" value="PEPTIDASE M20 DIMERISATION DOMAIN-CONTAINING PROTEIN"/>
    <property type="match status" value="1"/>
</dbReference>
<dbReference type="PANTHER" id="PTHR30575">
    <property type="entry name" value="PEPTIDASE M20"/>
    <property type="match status" value="1"/>
</dbReference>
<dbReference type="InterPro" id="IPR052030">
    <property type="entry name" value="Peptidase_M20/M20A_hydrolases"/>
</dbReference>
<dbReference type="Proteomes" id="UP000246073">
    <property type="component" value="Unassembled WGS sequence"/>
</dbReference>
<dbReference type="Gene3D" id="3.30.70.360">
    <property type="match status" value="1"/>
</dbReference>
<proteinExistence type="predicted"/>
<protein>
    <recommendedName>
        <fullName evidence="3">Catalyzes the cleavage of p-aminobenzoyl-glutamate to p-aminobenzoate and glutamate, subunit B</fullName>
    </recommendedName>
</protein>
<dbReference type="RefSeq" id="WP_109365671.1">
    <property type="nucleotide sequence ID" value="NZ_OOFM01000001.1"/>
</dbReference>
<accession>A0A2P9HBH5</accession>
<sequence length="528" mass="59112">MTRSNFSFAQNHALDWLDENRALISIWHQTIWSFHEPSWREYRSSQWYVDRLREEGFEVEQGSAGMPTAFCATWSNGDGPVIGGYAEYDAVPGQSQIAEPRRAPRPGTTKHAAGHTDPHSALGMGAFAGFLAAKKAMEAHGITGTLRFFGEPAEKMCGSKPVHAAHGYYDGLDAAISFHPHSFNALTNGCFWDTTSAPYWSRIYTFECDTPETWLDQSRGGAVAHAHATARAPGAIDAVCLMYTNSKMMKESLLPHTGTWTLNEFIPVAGQATADNLAPAYSQIQYSMRAPKLEMCETVFSVLDRNAEHIAAMTHCTWRADWITKTRAGLPNHTLAELTFRNFEKLGAPVWSEAAKQFAREGQRNHGIEPMDEPFIDNMMRLTPPQEGEDAFRQQLPAWQLNYAADDYVEYTWHAPTVRLYVARPTLKPDPAGKRYGEWLRHAMNGDPACIDPMWSKAADVISTTILDMMTDRAALQRAQQEFCERTGGGVGGSRWVPPQLPSDFQAPVDHRWPEWIVTPRGDEWSVL</sequence>
<organism evidence="1 2">
    <name type="scientific">Ochrobactrum soli</name>
    <dbReference type="NCBI Taxonomy" id="2448455"/>
    <lineage>
        <taxon>Bacteria</taxon>
        <taxon>Pseudomonadati</taxon>
        <taxon>Pseudomonadota</taxon>
        <taxon>Alphaproteobacteria</taxon>
        <taxon>Hyphomicrobiales</taxon>
        <taxon>Brucellaceae</taxon>
        <taxon>Brucella/Ochrobactrum group</taxon>
        <taxon>Ochrobactrum</taxon>
    </lineage>
</organism>
<dbReference type="AlphaFoldDB" id="A0A2P9HBH5"/>
<reference evidence="2" key="1">
    <citation type="submission" date="2017-12" db="EMBL/GenBank/DDBJ databases">
        <authorList>
            <person name="Diaz M."/>
        </authorList>
    </citation>
    <scope>NUCLEOTIDE SEQUENCE [LARGE SCALE GENOMIC DNA]</scope>
    <source>
        <strain evidence="2">FI11154</strain>
    </source>
</reference>
<dbReference type="SUPFAM" id="SSF55031">
    <property type="entry name" value="Bacterial exopeptidase dimerisation domain"/>
    <property type="match status" value="1"/>
</dbReference>
<evidence type="ECO:0000313" key="2">
    <source>
        <dbReference type="Proteomes" id="UP000246073"/>
    </source>
</evidence>
<dbReference type="SUPFAM" id="SSF53187">
    <property type="entry name" value="Zn-dependent exopeptidases"/>
    <property type="match status" value="1"/>
</dbReference>
<dbReference type="GO" id="GO:0005737">
    <property type="term" value="C:cytoplasm"/>
    <property type="evidence" value="ECO:0007669"/>
    <property type="project" value="TreeGrafter"/>
</dbReference>
<dbReference type="InterPro" id="IPR036264">
    <property type="entry name" value="Bact_exopeptidase_dim_dom"/>
</dbReference>
<gene>
    <name evidence="1" type="ORF">OHAE_4187</name>
</gene>
<dbReference type="EMBL" id="OOFM01000001">
    <property type="protein sequence ID" value="SPL61395.1"/>
    <property type="molecule type" value="Genomic_DNA"/>
</dbReference>
<name>A0A2P9HBH5_9HYPH</name>
<dbReference type="GO" id="GO:0046657">
    <property type="term" value="P:folic acid catabolic process"/>
    <property type="evidence" value="ECO:0007669"/>
    <property type="project" value="TreeGrafter"/>
</dbReference>
<dbReference type="GO" id="GO:0016805">
    <property type="term" value="F:dipeptidase activity"/>
    <property type="evidence" value="ECO:0007669"/>
    <property type="project" value="TreeGrafter"/>
</dbReference>
<dbReference type="GO" id="GO:0071713">
    <property type="term" value="F:para-aminobenzoyl-glutamate hydrolase activity"/>
    <property type="evidence" value="ECO:0007669"/>
    <property type="project" value="TreeGrafter"/>
</dbReference>